<comment type="similarity">
    <text evidence="2 7">Belongs to the flagella basal body rod proteins family.</text>
</comment>
<dbReference type="Pfam" id="PF22692">
    <property type="entry name" value="LlgE_F_G_D1"/>
    <property type="match status" value="1"/>
</dbReference>
<dbReference type="InterPro" id="IPR053967">
    <property type="entry name" value="LlgE_F_G-like_D1"/>
</dbReference>
<dbReference type="AlphaFoldDB" id="A0A0F3GVN8"/>
<dbReference type="PATRIC" id="fig|29290.4.peg.2348"/>
<dbReference type="GO" id="GO:0071978">
    <property type="term" value="P:bacterial-type flagellum-dependent swarming motility"/>
    <property type="evidence" value="ECO:0007669"/>
    <property type="project" value="TreeGrafter"/>
</dbReference>
<dbReference type="InterPro" id="IPR019776">
    <property type="entry name" value="Flagellar_basal_body_rod_CS"/>
</dbReference>
<dbReference type="EMBL" id="LACI01000770">
    <property type="protein sequence ID" value="KJU86034.1"/>
    <property type="molecule type" value="Genomic_DNA"/>
</dbReference>
<accession>A0A0F3GVN8</accession>
<dbReference type="PROSITE" id="PS00588">
    <property type="entry name" value="FLAGELLA_BB_ROD"/>
    <property type="match status" value="1"/>
</dbReference>
<keyword evidence="11" id="KW-0969">Cilium</keyword>
<protein>
    <recommendedName>
        <fullName evidence="3 6">Flagellar basal-body rod protein FlgG</fullName>
    </recommendedName>
</protein>
<dbReference type="PANTHER" id="PTHR30435:SF19">
    <property type="entry name" value="FLAGELLAR BASAL-BODY ROD PROTEIN FLGG"/>
    <property type="match status" value="1"/>
</dbReference>
<organism evidence="11 12">
    <name type="scientific">Candidatus Magnetobacterium bavaricum</name>
    <dbReference type="NCBI Taxonomy" id="29290"/>
    <lineage>
        <taxon>Bacteria</taxon>
        <taxon>Pseudomonadati</taxon>
        <taxon>Nitrospirota</taxon>
        <taxon>Thermodesulfovibrionia</taxon>
        <taxon>Thermodesulfovibrionales</taxon>
        <taxon>Candidatus Magnetobacteriaceae</taxon>
        <taxon>Candidatus Magnetobacterium</taxon>
    </lineage>
</organism>
<evidence type="ECO:0000313" key="11">
    <source>
        <dbReference type="EMBL" id="KJU86034.1"/>
    </source>
</evidence>
<dbReference type="PANTHER" id="PTHR30435">
    <property type="entry name" value="FLAGELLAR PROTEIN"/>
    <property type="match status" value="1"/>
</dbReference>
<name>A0A0F3GVN8_9BACT</name>
<dbReference type="GO" id="GO:0009426">
    <property type="term" value="C:bacterial-type flagellum basal body, distal rod"/>
    <property type="evidence" value="ECO:0007669"/>
    <property type="project" value="UniProtKB-UniRule"/>
</dbReference>
<dbReference type="InterPro" id="IPR010930">
    <property type="entry name" value="Flg_bb/hook_C_dom"/>
</dbReference>
<evidence type="ECO:0000256" key="5">
    <source>
        <dbReference type="ARBA" id="ARBA00025933"/>
    </source>
</evidence>
<keyword evidence="4 7" id="KW-0975">Bacterial flagellum</keyword>
<evidence type="ECO:0000256" key="7">
    <source>
        <dbReference type="RuleBase" id="RU362116"/>
    </source>
</evidence>
<dbReference type="NCBIfam" id="TIGR02488">
    <property type="entry name" value="flgG_G_neg"/>
    <property type="match status" value="1"/>
</dbReference>
<dbReference type="Pfam" id="PF06429">
    <property type="entry name" value="Flg_bbr_C"/>
    <property type="match status" value="1"/>
</dbReference>
<dbReference type="SUPFAM" id="SSF117143">
    <property type="entry name" value="Flagellar hook protein flgE"/>
    <property type="match status" value="1"/>
</dbReference>
<evidence type="ECO:0000256" key="3">
    <source>
        <dbReference type="ARBA" id="ARBA00017948"/>
    </source>
</evidence>
<evidence type="ECO:0000259" key="9">
    <source>
        <dbReference type="Pfam" id="PF06429"/>
    </source>
</evidence>
<feature type="domain" description="Flagellar basal body rod protein N-terminal" evidence="8">
    <location>
        <begin position="7"/>
        <end position="35"/>
    </location>
</feature>
<evidence type="ECO:0000256" key="1">
    <source>
        <dbReference type="ARBA" id="ARBA00004117"/>
    </source>
</evidence>
<comment type="subunit">
    <text evidence="5">The basal body constitutes a major portion of the flagellar organelle and consists of four rings (L,P,S, and M) mounted on a central rod. The rod consists of about 26 subunits of FlgG in the distal portion, and FlgB, FlgC and FlgF are thought to build up the proximal portion of the rod with about 6 subunits each.</text>
</comment>
<proteinExistence type="inferred from homology"/>
<dbReference type="InterPro" id="IPR012834">
    <property type="entry name" value="FlgG_G_neg"/>
</dbReference>
<evidence type="ECO:0000259" key="10">
    <source>
        <dbReference type="Pfam" id="PF22692"/>
    </source>
</evidence>
<evidence type="ECO:0000313" key="12">
    <source>
        <dbReference type="Proteomes" id="UP000033423"/>
    </source>
</evidence>
<keyword evidence="11" id="KW-0966">Cell projection</keyword>
<dbReference type="Pfam" id="PF00460">
    <property type="entry name" value="Flg_bb_rod"/>
    <property type="match status" value="1"/>
</dbReference>
<keyword evidence="11" id="KW-0282">Flagellum</keyword>
<dbReference type="InterPro" id="IPR020013">
    <property type="entry name" value="Flagellar_FlgE/F/G"/>
</dbReference>
<evidence type="ECO:0000256" key="6">
    <source>
        <dbReference type="NCBIfam" id="TIGR02488"/>
    </source>
</evidence>
<comment type="caution">
    <text evidence="11">The sequence shown here is derived from an EMBL/GenBank/DDBJ whole genome shotgun (WGS) entry which is preliminary data.</text>
</comment>
<gene>
    <name evidence="11" type="ORF">MBAV_001769</name>
</gene>
<keyword evidence="12" id="KW-1185">Reference proteome</keyword>
<evidence type="ECO:0000259" key="8">
    <source>
        <dbReference type="Pfam" id="PF00460"/>
    </source>
</evidence>
<dbReference type="InterPro" id="IPR037925">
    <property type="entry name" value="FlgE/F/G-like"/>
</dbReference>
<reference evidence="11 12" key="1">
    <citation type="submission" date="2015-02" db="EMBL/GenBank/DDBJ databases">
        <title>Single-cell genomics of uncultivated deep-branching MTB reveals a conserved set of magnetosome genes.</title>
        <authorList>
            <person name="Kolinko S."/>
            <person name="Richter M."/>
            <person name="Glockner F.O."/>
            <person name="Brachmann A."/>
            <person name="Schuler D."/>
        </authorList>
    </citation>
    <scope>NUCLEOTIDE SEQUENCE [LARGE SCALE GENOMIC DNA]</scope>
    <source>
        <strain evidence="11">TM-1</strain>
    </source>
</reference>
<dbReference type="Proteomes" id="UP000033423">
    <property type="component" value="Unassembled WGS sequence"/>
</dbReference>
<comment type="subcellular location">
    <subcellularLocation>
        <location evidence="1 7">Bacterial flagellum basal body</location>
    </subcellularLocation>
</comment>
<feature type="domain" description="Flagellar hook protein FlgE/F/G-like D1" evidence="10">
    <location>
        <begin position="96"/>
        <end position="159"/>
    </location>
</feature>
<feature type="domain" description="Flagellar basal-body/hook protein C-terminal" evidence="9">
    <location>
        <begin position="215"/>
        <end position="260"/>
    </location>
</feature>
<sequence length="262" mass="27967">MLRSLFIAATGMNAQKLSIDVVSNNLANVSTYGFKQGRAEFQDLMYQAMKSPGGPTAEGTMSPTGEQIGLGVRPGSVGKIFKQGDFVNTNNELDVAIEGEGFFQITMPDGTIAYSRAGAFKLDSQGNVVNDEGYALEPQITVPQDTTSITIGSDGTVKVQQNNQTTLTELGQIELARFVNPAGLRALGKNLYQETEASGTAVTSTPGVQGFGTLAQGFLETSNVSVVDEMVNMIVSQRAYEINSKAVQTSDEMLQLANNMKR</sequence>
<evidence type="ECO:0000256" key="4">
    <source>
        <dbReference type="ARBA" id="ARBA00023143"/>
    </source>
</evidence>
<evidence type="ECO:0000256" key="2">
    <source>
        <dbReference type="ARBA" id="ARBA00009677"/>
    </source>
</evidence>
<dbReference type="InterPro" id="IPR001444">
    <property type="entry name" value="Flag_bb_rod_N"/>
</dbReference>
<dbReference type="NCBIfam" id="TIGR03506">
    <property type="entry name" value="FlgEFG_subfam"/>
    <property type="match status" value="2"/>
</dbReference>